<feature type="transmembrane region" description="Helical" evidence="1">
    <location>
        <begin position="110"/>
        <end position="131"/>
    </location>
</feature>
<keyword evidence="3" id="KW-1185">Reference proteome</keyword>
<reference evidence="2" key="2">
    <citation type="submission" date="2024-10" db="UniProtKB">
        <authorList>
            <consortium name="EnsemblProtists"/>
        </authorList>
    </citation>
    <scope>IDENTIFICATION</scope>
</reference>
<dbReference type="SUPFAM" id="SSF103473">
    <property type="entry name" value="MFS general substrate transporter"/>
    <property type="match status" value="1"/>
</dbReference>
<dbReference type="InterPro" id="IPR036259">
    <property type="entry name" value="MFS_trans_sf"/>
</dbReference>
<reference evidence="3" key="1">
    <citation type="journal article" date="2013" name="Nature">
        <title>Pan genome of the phytoplankton Emiliania underpins its global distribution.</title>
        <authorList>
            <person name="Read B.A."/>
            <person name="Kegel J."/>
            <person name="Klute M.J."/>
            <person name="Kuo A."/>
            <person name="Lefebvre S.C."/>
            <person name="Maumus F."/>
            <person name="Mayer C."/>
            <person name="Miller J."/>
            <person name="Monier A."/>
            <person name="Salamov A."/>
            <person name="Young J."/>
            <person name="Aguilar M."/>
            <person name="Claverie J.M."/>
            <person name="Frickenhaus S."/>
            <person name="Gonzalez K."/>
            <person name="Herman E.K."/>
            <person name="Lin Y.C."/>
            <person name="Napier J."/>
            <person name="Ogata H."/>
            <person name="Sarno A.F."/>
            <person name="Shmutz J."/>
            <person name="Schroeder D."/>
            <person name="de Vargas C."/>
            <person name="Verret F."/>
            <person name="von Dassow P."/>
            <person name="Valentin K."/>
            <person name="Van de Peer Y."/>
            <person name="Wheeler G."/>
            <person name="Dacks J.B."/>
            <person name="Delwiche C.F."/>
            <person name="Dyhrman S.T."/>
            <person name="Glockner G."/>
            <person name="John U."/>
            <person name="Richards T."/>
            <person name="Worden A.Z."/>
            <person name="Zhang X."/>
            <person name="Grigoriev I.V."/>
            <person name="Allen A.E."/>
            <person name="Bidle K."/>
            <person name="Borodovsky M."/>
            <person name="Bowler C."/>
            <person name="Brownlee C."/>
            <person name="Cock J.M."/>
            <person name="Elias M."/>
            <person name="Gladyshev V.N."/>
            <person name="Groth M."/>
            <person name="Guda C."/>
            <person name="Hadaegh A."/>
            <person name="Iglesias-Rodriguez M.D."/>
            <person name="Jenkins J."/>
            <person name="Jones B.M."/>
            <person name="Lawson T."/>
            <person name="Leese F."/>
            <person name="Lindquist E."/>
            <person name="Lobanov A."/>
            <person name="Lomsadze A."/>
            <person name="Malik S.B."/>
            <person name="Marsh M.E."/>
            <person name="Mackinder L."/>
            <person name="Mock T."/>
            <person name="Mueller-Roeber B."/>
            <person name="Pagarete A."/>
            <person name="Parker M."/>
            <person name="Probert I."/>
            <person name="Quesneville H."/>
            <person name="Raines C."/>
            <person name="Rensing S.A."/>
            <person name="Riano-Pachon D.M."/>
            <person name="Richier S."/>
            <person name="Rokitta S."/>
            <person name="Shiraiwa Y."/>
            <person name="Soanes D.M."/>
            <person name="van der Giezen M."/>
            <person name="Wahlund T.M."/>
            <person name="Williams B."/>
            <person name="Wilson W."/>
            <person name="Wolfe G."/>
            <person name="Wurch L.L."/>
        </authorList>
    </citation>
    <scope>NUCLEOTIDE SEQUENCE</scope>
</reference>
<evidence type="ECO:0000256" key="1">
    <source>
        <dbReference type="SAM" id="Phobius"/>
    </source>
</evidence>
<dbReference type="GeneID" id="17271329"/>
<dbReference type="RefSeq" id="XP_005778212.1">
    <property type="nucleotide sequence ID" value="XM_005778155.1"/>
</dbReference>
<keyword evidence="1" id="KW-1133">Transmembrane helix</keyword>
<keyword evidence="1" id="KW-0472">Membrane</keyword>
<dbReference type="AlphaFoldDB" id="A0A0D3JQJ8"/>
<name>A0A0D3JQJ8_EMIH1</name>
<proteinExistence type="predicted"/>
<dbReference type="HOGENOM" id="CLU_805183_0_0_1"/>
<accession>A0A0D3JQJ8</accession>
<dbReference type="Proteomes" id="UP000013827">
    <property type="component" value="Unassembled WGS sequence"/>
</dbReference>
<dbReference type="EnsemblProtists" id="EOD25783">
    <property type="protein sequence ID" value="EOD25783"/>
    <property type="gene ID" value="EMIHUDRAFT_205917"/>
</dbReference>
<dbReference type="Gene3D" id="1.20.1250.20">
    <property type="entry name" value="MFS general substrate transporter like domains"/>
    <property type="match status" value="1"/>
</dbReference>
<keyword evidence="1" id="KW-0812">Transmembrane</keyword>
<feature type="transmembrane region" description="Helical" evidence="1">
    <location>
        <begin position="143"/>
        <end position="164"/>
    </location>
</feature>
<evidence type="ECO:0000313" key="3">
    <source>
        <dbReference type="Proteomes" id="UP000013827"/>
    </source>
</evidence>
<dbReference type="KEGG" id="ehx:EMIHUDRAFT_205917"/>
<feature type="transmembrane region" description="Helical" evidence="1">
    <location>
        <begin position="170"/>
        <end position="193"/>
    </location>
</feature>
<protein>
    <recommendedName>
        <fullName evidence="4">Major facilitator superfamily (MFS) profile domain-containing protein</fullName>
    </recommendedName>
</protein>
<feature type="transmembrane region" description="Helical" evidence="1">
    <location>
        <begin position="12"/>
        <end position="32"/>
    </location>
</feature>
<evidence type="ECO:0000313" key="2">
    <source>
        <dbReference type="EnsemblProtists" id="EOD25783"/>
    </source>
</evidence>
<sequence>MAFAAVQPNRWWRIFLPCAVTLTGLGTFYFGLGSMIEYLTQAGFGNPTQSAAIVSEVSSLRALCMLLFNLSAGSYFSSGPPFRWLLLGYLSVVLSCVLAVVSVYTRHAWIYWLGFGPVLGVGTAIAYTISYQIAMAWFPDRRGLVAGMLGSCINLGGVLFELAAGRLYPFGAVVGTGALTVAVTVAFFPSLLLHHPTPPPAAVANHRANGTTTAPCSGGGITARIATTTTTTPTSATAVDEQTCDVELGEARGGGLAVTEGAGKTAEPAPPPAAAQPKPSAAAMKCVECDVELGNARGGSVTLWLCLAVIVLGLLPGFGTLSVQNVLYVGVLQGVTKADAAQYAV</sequence>
<feature type="transmembrane region" description="Helical" evidence="1">
    <location>
        <begin position="301"/>
        <end position="319"/>
    </location>
</feature>
<dbReference type="PaxDb" id="2903-EOD25783"/>
<feature type="transmembrane region" description="Helical" evidence="1">
    <location>
        <begin position="84"/>
        <end position="104"/>
    </location>
</feature>
<organism evidence="2 3">
    <name type="scientific">Emiliania huxleyi (strain CCMP1516)</name>
    <dbReference type="NCBI Taxonomy" id="280463"/>
    <lineage>
        <taxon>Eukaryota</taxon>
        <taxon>Haptista</taxon>
        <taxon>Haptophyta</taxon>
        <taxon>Prymnesiophyceae</taxon>
        <taxon>Isochrysidales</taxon>
        <taxon>Noelaerhabdaceae</taxon>
        <taxon>Emiliania</taxon>
    </lineage>
</organism>
<evidence type="ECO:0008006" key="4">
    <source>
        <dbReference type="Google" id="ProtNLM"/>
    </source>
</evidence>